<dbReference type="Gene3D" id="3.40.50.300">
    <property type="entry name" value="P-loop containing nucleotide triphosphate hydrolases"/>
    <property type="match status" value="1"/>
</dbReference>
<dbReference type="InterPro" id="IPR003593">
    <property type="entry name" value="AAA+_ATPase"/>
</dbReference>
<feature type="domain" description="ABC transporter" evidence="12">
    <location>
        <begin position="2542"/>
        <end position="2811"/>
    </location>
</feature>
<dbReference type="SUPFAM" id="SSF48264">
    <property type="entry name" value="Cytochrome P450"/>
    <property type="match status" value="1"/>
</dbReference>
<dbReference type="InterPro" id="IPR036396">
    <property type="entry name" value="Cyt_P450_sf"/>
</dbReference>
<keyword evidence="14" id="KW-1185">Reference proteome</keyword>
<feature type="transmembrane region" description="Helical" evidence="9">
    <location>
        <begin position="3032"/>
        <end position="3052"/>
    </location>
</feature>
<feature type="region of interest" description="Disordered" evidence="8">
    <location>
        <begin position="3288"/>
        <end position="3327"/>
    </location>
</feature>
<dbReference type="GO" id="GO:0016887">
    <property type="term" value="F:ATP hydrolysis activity"/>
    <property type="evidence" value="ECO:0007669"/>
    <property type="project" value="InterPro"/>
</dbReference>
<evidence type="ECO:0000313" key="14">
    <source>
        <dbReference type="Proteomes" id="UP001165160"/>
    </source>
</evidence>
<dbReference type="Pfam" id="PF00005">
    <property type="entry name" value="ABC_tran"/>
    <property type="match status" value="1"/>
</dbReference>
<dbReference type="GO" id="GO:0005524">
    <property type="term" value="F:ATP binding"/>
    <property type="evidence" value="ECO:0007669"/>
    <property type="project" value="UniProtKB-KW"/>
</dbReference>
<feature type="chain" id="PRO_5040901170" evidence="10">
    <location>
        <begin position="27"/>
        <end position="3391"/>
    </location>
</feature>
<feature type="compositionally biased region" description="Polar residues" evidence="8">
    <location>
        <begin position="3288"/>
        <end position="3297"/>
    </location>
</feature>
<dbReference type="PROSITE" id="PS50020">
    <property type="entry name" value="WW_DOMAIN_2"/>
    <property type="match status" value="1"/>
</dbReference>
<feature type="signal peptide" evidence="10">
    <location>
        <begin position="1"/>
        <end position="26"/>
    </location>
</feature>
<evidence type="ECO:0000256" key="3">
    <source>
        <dbReference type="ARBA" id="ARBA00022692"/>
    </source>
</evidence>
<feature type="region of interest" description="Disordered" evidence="8">
    <location>
        <begin position="3366"/>
        <end position="3391"/>
    </location>
</feature>
<dbReference type="EMBL" id="BRXX01000123">
    <property type="protein sequence ID" value="GMH92026.1"/>
    <property type="molecule type" value="Genomic_DNA"/>
</dbReference>
<dbReference type="GO" id="GO:0016705">
    <property type="term" value="F:oxidoreductase activity, acting on paired donors, with incorporation or reduction of molecular oxygen"/>
    <property type="evidence" value="ECO:0007669"/>
    <property type="project" value="InterPro"/>
</dbReference>
<keyword evidence="4" id="KW-0547">Nucleotide-binding</keyword>
<comment type="caution">
    <text evidence="13">The sequence shown here is derived from an EMBL/GenBank/DDBJ whole genome shotgun (WGS) entry which is preliminary data.</text>
</comment>
<evidence type="ECO:0000256" key="1">
    <source>
        <dbReference type="ARBA" id="ARBA00004141"/>
    </source>
</evidence>
<sequence>MIYAVKMSFLLLQLVVLSFSFKTSTSSLTELPITCPLPPPSIKSSLLTFPSDLNLPTTTLISPVPDDGETPVPANLTLIPPISNSTCLLPSTLLLASQLSSSLNLNVHIPHLSHCTSSYTFSFASLSNQISALNNLTSPSHSVGLNFGSTLLSSLPPSPSKTYYVPPSPASSFSPSYSTSFLRPSVELRDRKPADKYERIVARDFIHRYKDMEECEWEARDFLGYKCDIRGGRGGGEVGEWEDLVRIVGGEDSVQASVVEGVEGGVCGGENLVWYRKEGEDDGKKWIVEVVEREETSTQIITSDIMSNDCDGMLTSHHKVLITIPLNSNLIECGTPFKNIMTNFNIESDGEVTFIGTTDVITVLEYMFNAGRGCTTNCLNDIKYIVTSKGSMCKTPPSTLKSSYALADDHACAIDYNGTPCCCDLTCLSSKTNVLNSVPVLNFNGVEGELQIAYGLGIVLSNVKSVIVEEGFLGFNVVGNDQFRTNSNAEYLTKWMKFNPRQYVNNLVRPHVEAFMTDEASRAAMANINVVNATSMYPPRPEPYQNEPSHGPHLDAVDFWNNEFLKQTKAATQAKLQLAVDRDAGEAFEVATRSHITAQAALLANRQEGQNCLFTDNRNLLAARFVNNVQDGFRPKQSQFDPLHAVQYIPGIGVYKGWYDIVEYSNINSDVNYNNYYHEYLITTQDITLDDDDSNHLTIEQRGVSSWSNGTRVSEPWLNHELKFTTCSARINEWVLTFDEDDNIDYFTSGAYTNQYICEKVMEDCTGEHQQFGSVAECVRFYDALPQEDESCQDKNTGVGYALQGNTTLCRFLHHFMTKTSPEVHCYHVGRGHELDSRGHYRCGMYDCMAPEDNPHVHNDDHEEEVCSFEKQGESEQRIVAALPYCVESIKSMRCMDECLQALRQFGILEGVEPRNKQICQCRDSIASNPISTIIESTNIDVAEILKICGLAGSDPNDDDNNDFCDENDDAIWSAVGQSQFLNQQGACGAHCSATTTDPTQFAPCVALCVQASGTAYSTSCAACFGGVGACVAAFCGSSCGGSSITPECEACAFSTCNEDFQMCSGWDASVPPSTDTSIDGMCGDAAAWEKCPRGQYRTQPQNVCESVQTRINDEAAVNAMQMISAFYSTRSITSTTNKTVRDTHLIDAEVARVLATLPASPYAAVSEMIAAAYNQSDTQAVPFIDGPMLVGHASVKAAMEQANQERSLKGFFWQTDMYTPDVWGEHGPTQKQSNSNAHLNARQMTMAAWPMLSHNEATHPAIEVEALPTSVTDAVKEAGGNFADLTSETLTELSSYIVEQVMKQLFPGGDFDDAFRAALATIGIMQRMVATPSRYQEISGLLGSDSLKVARDYFANWIEDYYGPVKMAELCAMRSDEGLTDSECAMDLADSAWVNGMYPMSKFVLGSLATIASDVGKQVPLFKKDSARWLLEQARITSPVDVFSFVSENPIAAEFNSVTRQYAAGEGTVIAWISLANQDPDVFQAPKQHIKDRSDSGNSVAFNFVLSDYDYANTVQSSDASLARACPAYRFSLRMADALVSKMLPDEASLNALAAGLPLKENDKYEAYTVGQLEIGGKDPIATAIRNASVALAFQEVQKIINEFDQEAQSCLFVSDIQLVSLRAGVFFGDQGDFTDQALASIEEDIVMRVPGLGVYYGDEDALEYALIMASPEFNNDYHIFLQQMYQMEFLGGDRLHLLAHMVSAWENFTRVSTPIYDNYYNYSPCSARIREWNLTFEELPSGVNPTFDYFVGGAYTNERLCQEVMNDCTGEHQQFGSVVECVKFYESLPKYDQACLDRDNGIDYALQGNTTLCRFLHHFMMHSSPELHCYHVGRGDRPDAHGHFKCVPEDCSPPVISQEQIENENNCVDELQADIEMRLASALPHCLGALRSGKCRDSDEDERDCPRALRQFGFAGDAPNARKRSLQAAKCKDKIKLNTLSATLQITEIDAMDLLRVCAAKINNTEATDLLGEFRPCPRFDGPGNYRDTLGYCRSVKTDIVQKAPEIIRSISRHYGPGERRELSTPSGVNTTLLKDVHLVDSEAARAIADLADSGTNNSYLPVTTFGNPYEDVPFVGGSIVMDHAKALAVIKDEAQLRDGDSFNRQPGQFNSPIVGSPYGSVMSSSGTVDYLNAKRMMSKAWPMLTNRTDIVLPELPKSFTDKLKEGRLNNLEESLSQDMALWFIEANLAHLHPNHQGITDKLKLSLLTFVGLGWQLCSPTAFHKISGNVGADGINLARLLLAEWLEEYYGEEHMTELTRIRNGGDVEHVLTEREASLALVDVLWTNVFAAVGRTVSGIATRMNDDPCVEIDLFKSDPKSYIIEHVRMDPPVEMMSFINSAGEQSSISLTGVNRDPRVFKYPHKFNPSRADLNKSLSWNALGEDIALGKGPSMTRVCPAHEFSILMTEALVKEMLPSEEDMPIICHVLWHATLFYFLMMTVNGLGAFVALAYIYMGVHTFILRHKLRDICEEEIERFEMEKGAVARSDGEPPPRPMKRLTLHKLKSATSFGAADSRASAGRRDRATSGYALAMSENAASLELKDVEATVSRLGREGTRVLMNSVNVSFNAGQLTAIMGGSGAGKSTLLNVASMRQAAGIKLSGSVVFGGKRIHTKEAMAEYARAVGFVPQDLGLVVDEELSCAENLYFQGHMRWNKKNSKVQELKDVGLADGSTGQAEILALTVTSLLEKFGLLMHATTLAKDLSGGQRRRLAIALECLRPAPIMFLDEPTTGQDSTSALAIVKLLQDLARGDDVIKPKTVVMVIHQPREEIFDLVDRVVLLATGNVVYNGPTKNALEQLSLDGTGQTWVKTRATTSGGTGGVKGGNLADQMIDLLVSLPEQSVLKASGLVREREHKKSQESKDERNVLNTMFSESTLGESNVVVGGGRQMMAPLRHRVFALLLKRHWGTHKKELVMKLIMLPILLWTICALPNFVKGGRPEPQELIVQVLLSWMGPIACIIGSFYMDLPNWIRFLRWQQHSCVLHGNEAMIDGLLGYLGQSTLFVVPVTVLCLNTGFWQIMDWWKTIEVVAFMVATNFFTTLTIVVGMGMGSSDLGTFKDEIDKLHVVRFFSLMYLSFGSTFGGLLYGINKIPAFYSALAYTSTGFWSNTGILTVVLRNQDLPCRDLDGEEGNDNSAVDSGVGKECGVSGNVLLSAVGISDRWYLPTYGLVFLSVGTVVLGLLLYPILVRPWHKSLSMEVEDGGDEARRKRDAAGRESNIVVTEKFALKYAASSFGWSGFGKKSSNFDFDNPMAEEGSLEMKSMSPSPKQSKRVKSMLSVATISEENEQTSFGTAGSFSRSASSGPPPPVSPAPKKKGGLFAKSKSKGATKVSFIRQKSSLVENPHIWFEYVVMEGPNAGSSYFHQPSTGNTVWEKPNGEDDVVEMGN</sequence>
<keyword evidence="7 9" id="KW-0472">Membrane</keyword>
<protein>
    <submittedName>
        <fullName evidence="13">Uncharacterized protein</fullName>
    </submittedName>
</protein>
<dbReference type="GO" id="GO:0016020">
    <property type="term" value="C:membrane"/>
    <property type="evidence" value="ECO:0007669"/>
    <property type="project" value="UniProtKB-SubCell"/>
</dbReference>
<evidence type="ECO:0000256" key="7">
    <source>
        <dbReference type="ARBA" id="ARBA00023136"/>
    </source>
</evidence>
<feature type="compositionally biased region" description="Basic residues" evidence="8">
    <location>
        <begin position="3317"/>
        <end position="3327"/>
    </location>
</feature>
<evidence type="ECO:0000256" key="10">
    <source>
        <dbReference type="SAM" id="SignalP"/>
    </source>
</evidence>
<dbReference type="SMART" id="SM00382">
    <property type="entry name" value="AAA"/>
    <property type="match status" value="1"/>
</dbReference>
<evidence type="ECO:0000259" key="11">
    <source>
        <dbReference type="PROSITE" id="PS50020"/>
    </source>
</evidence>
<evidence type="ECO:0000256" key="4">
    <source>
        <dbReference type="ARBA" id="ARBA00022741"/>
    </source>
</evidence>
<feature type="compositionally biased region" description="Polar residues" evidence="8">
    <location>
        <begin position="3366"/>
        <end position="3375"/>
    </location>
</feature>
<dbReference type="GO" id="GO:0005506">
    <property type="term" value="F:iron ion binding"/>
    <property type="evidence" value="ECO:0007669"/>
    <property type="project" value="InterPro"/>
</dbReference>
<dbReference type="InterPro" id="IPR003439">
    <property type="entry name" value="ABC_transporter-like_ATP-bd"/>
</dbReference>
<keyword evidence="10" id="KW-0732">Signal</keyword>
<organism evidence="13 14">
    <name type="scientific">Triparma verrucosa</name>
    <dbReference type="NCBI Taxonomy" id="1606542"/>
    <lineage>
        <taxon>Eukaryota</taxon>
        <taxon>Sar</taxon>
        <taxon>Stramenopiles</taxon>
        <taxon>Ochrophyta</taxon>
        <taxon>Bolidophyceae</taxon>
        <taxon>Parmales</taxon>
        <taxon>Triparmaceae</taxon>
        <taxon>Triparma</taxon>
    </lineage>
</organism>
<name>A0A9W7BP54_9STRA</name>
<evidence type="ECO:0000259" key="12">
    <source>
        <dbReference type="PROSITE" id="PS50893"/>
    </source>
</evidence>
<keyword evidence="6 9" id="KW-1133">Transmembrane helix</keyword>
<evidence type="ECO:0000256" key="6">
    <source>
        <dbReference type="ARBA" id="ARBA00022989"/>
    </source>
</evidence>
<dbReference type="InterPro" id="IPR027417">
    <property type="entry name" value="P-loop_NTPase"/>
</dbReference>
<feature type="domain" description="WW" evidence="11">
    <location>
        <begin position="3345"/>
        <end position="3382"/>
    </location>
</feature>
<keyword evidence="3 9" id="KW-0812">Transmembrane</keyword>
<dbReference type="SUPFAM" id="SSF52540">
    <property type="entry name" value="P-loop containing nucleoside triphosphate hydrolases"/>
    <property type="match status" value="1"/>
</dbReference>
<dbReference type="PANTHER" id="PTHR48041">
    <property type="entry name" value="ABC TRANSPORTER G FAMILY MEMBER 28"/>
    <property type="match status" value="1"/>
</dbReference>
<dbReference type="InterPro" id="IPR001202">
    <property type="entry name" value="WW_dom"/>
</dbReference>
<dbReference type="GO" id="GO:0004497">
    <property type="term" value="F:monooxygenase activity"/>
    <property type="evidence" value="ECO:0007669"/>
    <property type="project" value="InterPro"/>
</dbReference>
<evidence type="ECO:0000256" key="5">
    <source>
        <dbReference type="ARBA" id="ARBA00022840"/>
    </source>
</evidence>
<evidence type="ECO:0000256" key="9">
    <source>
        <dbReference type="SAM" id="Phobius"/>
    </source>
</evidence>
<dbReference type="GO" id="GO:0042626">
    <property type="term" value="F:ATPase-coupled transmembrane transporter activity"/>
    <property type="evidence" value="ECO:0007669"/>
    <property type="project" value="TreeGrafter"/>
</dbReference>
<feature type="transmembrane region" description="Helical" evidence="9">
    <location>
        <begin position="2917"/>
        <end position="2937"/>
    </location>
</feature>
<dbReference type="PANTHER" id="PTHR48041:SF139">
    <property type="entry name" value="PROTEIN SCARLET"/>
    <property type="match status" value="1"/>
</dbReference>
<feature type="transmembrane region" description="Helical" evidence="9">
    <location>
        <begin position="2435"/>
        <end position="2459"/>
    </location>
</feature>
<keyword evidence="2" id="KW-0813">Transport</keyword>
<dbReference type="InterPro" id="IPR050352">
    <property type="entry name" value="ABCG_transporters"/>
</dbReference>
<evidence type="ECO:0000256" key="8">
    <source>
        <dbReference type="SAM" id="MobiDB-lite"/>
    </source>
</evidence>
<dbReference type="GO" id="GO:0020037">
    <property type="term" value="F:heme binding"/>
    <property type="evidence" value="ECO:0007669"/>
    <property type="project" value="InterPro"/>
</dbReference>
<feature type="transmembrane region" description="Helical" evidence="9">
    <location>
        <begin position="3073"/>
        <end position="3092"/>
    </location>
</feature>
<dbReference type="Gene3D" id="1.10.630.10">
    <property type="entry name" value="Cytochrome P450"/>
    <property type="match status" value="1"/>
</dbReference>
<gene>
    <name evidence="13" type="ORF">TrVE_jg2770</name>
</gene>
<evidence type="ECO:0000256" key="2">
    <source>
        <dbReference type="ARBA" id="ARBA00022448"/>
    </source>
</evidence>
<accession>A0A9W7BP54</accession>
<comment type="subcellular location">
    <subcellularLocation>
        <location evidence="1">Membrane</location>
        <topology evidence="1">Multi-pass membrane protein</topology>
    </subcellularLocation>
</comment>
<reference evidence="14" key="1">
    <citation type="journal article" date="2023" name="Commun. Biol.">
        <title>Genome analysis of Parmales, the sister group of diatoms, reveals the evolutionary specialization of diatoms from phago-mixotrophs to photoautotrophs.</title>
        <authorList>
            <person name="Ban H."/>
            <person name="Sato S."/>
            <person name="Yoshikawa S."/>
            <person name="Yamada K."/>
            <person name="Nakamura Y."/>
            <person name="Ichinomiya M."/>
            <person name="Sato N."/>
            <person name="Blanc-Mathieu R."/>
            <person name="Endo H."/>
            <person name="Kuwata A."/>
            <person name="Ogata H."/>
        </authorList>
    </citation>
    <scope>NUCLEOTIDE SEQUENCE [LARGE SCALE GENOMIC DNA]</scope>
    <source>
        <strain evidence="14">NIES 3699</strain>
    </source>
</reference>
<proteinExistence type="predicted"/>
<keyword evidence="5" id="KW-0067">ATP-binding</keyword>
<feature type="compositionally biased region" description="Low complexity" evidence="8">
    <location>
        <begin position="3298"/>
        <end position="3307"/>
    </location>
</feature>
<feature type="transmembrane region" description="Helical" evidence="9">
    <location>
        <begin position="2949"/>
        <end position="2969"/>
    </location>
</feature>
<evidence type="ECO:0000313" key="13">
    <source>
        <dbReference type="EMBL" id="GMH92026.1"/>
    </source>
</evidence>
<feature type="transmembrane region" description="Helical" evidence="9">
    <location>
        <begin position="3166"/>
        <end position="3191"/>
    </location>
</feature>
<dbReference type="Proteomes" id="UP001165160">
    <property type="component" value="Unassembled WGS sequence"/>
</dbReference>
<dbReference type="PROSITE" id="PS50893">
    <property type="entry name" value="ABC_TRANSPORTER_2"/>
    <property type="match status" value="1"/>
</dbReference>